<evidence type="ECO:0000256" key="8">
    <source>
        <dbReference type="ARBA" id="ARBA00023125"/>
    </source>
</evidence>
<dbReference type="SUPFAM" id="SSF57716">
    <property type="entry name" value="Glucocorticoid receptor-like (DNA-binding domain)"/>
    <property type="match status" value="1"/>
</dbReference>
<evidence type="ECO:0000256" key="7">
    <source>
        <dbReference type="ARBA" id="ARBA00023054"/>
    </source>
</evidence>
<evidence type="ECO:0000256" key="11">
    <source>
        <dbReference type="ARBA" id="ARBA00023306"/>
    </source>
</evidence>
<dbReference type="OrthoDB" id="6509764at2759"/>
<dbReference type="GO" id="GO:0008270">
    <property type="term" value="F:zinc ion binding"/>
    <property type="evidence" value="ECO:0007669"/>
    <property type="project" value="UniProtKB-KW"/>
</dbReference>
<evidence type="ECO:0000256" key="2">
    <source>
        <dbReference type="ARBA" id="ARBA00006177"/>
    </source>
</evidence>
<accession>A0A4Y2K5W8</accession>
<dbReference type="PANTHER" id="PTHR46600:SF1">
    <property type="entry name" value="THAP DOMAIN-CONTAINING PROTEIN 1"/>
    <property type="match status" value="1"/>
</dbReference>
<keyword evidence="11" id="KW-0131">Cell cycle</keyword>
<evidence type="ECO:0000256" key="10">
    <source>
        <dbReference type="ARBA" id="ARBA00023242"/>
    </source>
</evidence>
<keyword evidence="9" id="KW-0804">Transcription</keyword>
<dbReference type="GO" id="GO:0043565">
    <property type="term" value="F:sequence-specific DNA binding"/>
    <property type="evidence" value="ECO:0007669"/>
    <property type="project" value="InterPro"/>
</dbReference>
<keyword evidence="7" id="KW-0175">Coiled coil</keyword>
<comment type="subcellular location">
    <subcellularLocation>
        <location evidence="1">Nucleus</location>
        <location evidence="1">Nucleoplasm</location>
    </subcellularLocation>
</comment>
<dbReference type="PROSITE" id="PS50950">
    <property type="entry name" value="ZF_THAP"/>
    <property type="match status" value="1"/>
</dbReference>
<gene>
    <name evidence="14" type="ORF">AVEN_94580_1</name>
</gene>
<evidence type="ECO:0000256" key="3">
    <source>
        <dbReference type="ARBA" id="ARBA00022723"/>
    </source>
</evidence>
<evidence type="ECO:0000313" key="15">
    <source>
        <dbReference type="Proteomes" id="UP000499080"/>
    </source>
</evidence>
<evidence type="ECO:0000256" key="9">
    <source>
        <dbReference type="ARBA" id="ARBA00023163"/>
    </source>
</evidence>
<keyword evidence="4 12" id="KW-0863">Zinc-finger</keyword>
<dbReference type="InterPro" id="IPR038441">
    <property type="entry name" value="THAP_Znf_sf"/>
</dbReference>
<dbReference type="AlphaFoldDB" id="A0A4Y2K5W8"/>
<dbReference type="SMART" id="SM00980">
    <property type="entry name" value="THAP"/>
    <property type="match status" value="1"/>
</dbReference>
<feature type="domain" description="THAP-type" evidence="13">
    <location>
        <begin position="38"/>
        <end position="124"/>
    </location>
</feature>
<reference evidence="14 15" key="1">
    <citation type="journal article" date="2019" name="Sci. Rep.">
        <title>Orb-weaving spider Araneus ventricosus genome elucidates the spidroin gene catalogue.</title>
        <authorList>
            <person name="Kono N."/>
            <person name="Nakamura H."/>
            <person name="Ohtoshi R."/>
            <person name="Moran D.A.P."/>
            <person name="Shinohara A."/>
            <person name="Yoshida Y."/>
            <person name="Fujiwara M."/>
            <person name="Mori M."/>
            <person name="Tomita M."/>
            <person name="Arakawa K."/>
        </authorList>
    </citation>
    <scope>NUCLEOTIDE SEQUENCE [LARGE SCALE GENOMIC DNA]</scope>
</reference>
<comment type="similarity">
    <text evidence="2">Belongs to the THAP1 family.</text>
</comment>
<evidence type="ECO:0000259" key="13">
    <source>
        <dbReference type="PROSITE" id="PS50950"/>
    </source>
</evidence>
<dbReference type="Gene3D" id="6.20.210.20">
    <property type="entry name" value="THAP domain"/>
    <property type="match status" value="1"/>
</dbReference>
<dbReference type="InterPro" id="IPR006612">
    <property type="entry name" value="THAP_Znf"/>
</dbReference>
<name>A0A4Y2K5W8_ARAVE</name>
<evidence type="ECO:0000313" key="14">
    <source>
        <dbReference type="EMBL" id="GBM97339.1"/>
    </source>
</evidence>
<comment type="caution">
    <text evidence="14">The sequence shown here is derived from an EMBL/GenBank/DDBJ whole genome shotgun (WGS) entry which is preliminary data.</text>
</comment>
<evidence type="ECO:0000256" key="12">
    <source>
        <dbReference type="PROSITE-ProRule" id="PRU00309"/>
    </source>
</evidence>
<dbReference type="Pfam" id="PF05485">
    <property type="entry name" value="THAP"/>
    <property type="match status" value="1"/>
</dbReference>
<evidence type="ECO:0000256" key="4">
    <source>
        <dbReference type="ARBA" id="ARBA00022771"/>
    </source>
</evidence>
<keyword evidence="10" id="KW-0539">Nucleus</keyword>
<keyword evidence="6" id="KW-0805">Transcription regulation</keyword>
<keyword evidence="8 12" id="KW-0238">DNA-binding</keyword>
<proteinExistence type="inferred from homology"/>
<evidence type="ECO:0000256" key="5">
    <source>
        <dbReference type="ARBA" id="ARBA00022833"/>
    </source>
</evidence>
<dbReference type="Proteomes" id="UP000499080">
    <property type="component" value="Unassembled WGS sequence"/>
</dbReference>
<keyword evidence="5" id="KW-0862">Zinc</keyword>
<dbReference type="GO" id="GO:0005654">
    <property type="term" value="C:nucleoplasm"/>
    <property type="evidence" value="ECO:0007669"/>
    <property type="project" value="UniProtKB-SubCell"/>
</dbReference>
<dbReference type="PANTHER" id="PTHR46600">
    <property type="entry name" value="THAP DOMAIN-CONTAINING"/>
    <property type="match status" value="1"/>
</dbReference>
<protein>
    <recommendedName>
        <fullName evidence="13">THAP-type domain-containing protein</fullName>
    </recommendedName>
</protein>
<keyword evidence="15" id="KW-1185">Reference proteome</keyword>
<sequence length="124" mass="14299">MIKTEKEVMIPWQNLGWDNGGTLVITPNPQQRNDSLLMPNTCCVTNCRGNYDAENKVAVFSFPKVEELKLKWIQAIPRRDLVVTKNTKVCEKHFTDDDIERVSTFYKESTGETLIAKLKKPRLK</sequence>
<organism evidence="14 15">
    <name type="scientific">Araneus ventricosus</name>
    <name type="common">Orbweaver spider</name>
    <name type="synonym">Epeira ventricosa</name>
    <dbReference type="NCBI Taxonomy" id="182803"/>
    <lineage>
        <taxon>Eukaryota</taxon>
        <taxon>Metazoa</taxon>
        <taxon>Ecdysozoa</taxon>
        <taxon>Arthropoda</taxon>
        <taxon>Chelicerata</taxon>
        <taxon>Arachnida</taxon>
        <taxon>Araneae</taxon>
        <taxon>Araneomorphae</taxon>
        <taxon>Entelegynae</taxon>
        <taxon>Araneoidea</taxon>
        <taxon>Araneidae</taxon>
        <taxon>Araneus</taxon>
    </lineage>
</organism>
<keyword evidence="3" id="KW-0479">Metal-binding</keyword>
<evidence type="ECO:0000256" key="1">
    <source>
        <dbReference type="ARBA" id="ARBA00004642"/>
    </source>
</evidence>
<evidence type="ECO:0000256" key="6">
    <source>
        <dbReference type="ARBA" id="ARBA00023015"/>
    </source>
</evidence>
<dbReference type="EMBL" id="BGPR01113192">
    <property type="protein sequence ID" value="GBM97339.1"/>
    <property type="molecule type" value="Genomic_DNA"/>
</dbReference>
<dbReference type="InterPro" id="IPR026516">
    <property type="entry name" value="THAP1/10"/>
</dbReference>